<dbReference type="EMBL" id="BSYR01000084">
    <property type="protein sequence ID" value="GMJ15785.1"/>
    <property type="molecule type" value="Genomic_DNA"/>
</dbReference>
<comment type="caution">
    <text evidence="2">The sequence shown here is derived from an EMBL/GenBank/DDBJ whole genome shotgun (WGS) entry which is preliminary data.</text>
</comment>
<gene>
    <name evidence="2" type="ORF">HRI_005247700</name>
    <name evidence="3" type="ORF">HRI_005247800</name>
    <name evidence="4" type="ORF">HRI_005287200</name>
    <name evidence="5" type="ORF">HRI_005287900</name>
</gene>
<evidence type="ECO:0000313" key="4">
    <source>
        <dbReference type="EMBL" id="GMJ16180.1"/>
    </source>
</evidence>
<dbReference type="Proteomes" id="UP001165190">
    <property type="component" value="Unassembled WGS sequence"/>
</dbReference>
<feature type="region of interest" description="Disordered" evidence="1">
    <location>
        <begin position="30"/>
        <end position="84"/>
    </location>
</feature>
<dbReference type="EMBL" id="BSYR01000116">
    <property type="protein sequence ID" value="GMJ16180.1"/>
    <property type="molecule type" value="Genomic_DNA"/>
</dbReference>
<organism evidence="2 6">
    <name type="scientific">Hibiscus trionum</name>
    <name type="common">Flower of an hour</name>
    <dbReference type="NCBI Taxonomy" id="183268"/>
    <lineage>
        <taxon>Eukaryota</taxon>
        <taxon>Viridiplantae</taxon>
        <taxon>Streptophyta</taxon>
        <taxon>Embryophyta</taxon>
        <taxon>Tracheophyta</taxon>
        <taxon>Spermatophyta</taxon>
        <taxon>Magnoliopsida</taxon>
        <taxon>eudicotyledons</taxon>
        <taxon>Gunneridae</taxon>
        <taxon>Pentapetalae</taxon>
        <taxon>rosids</taxon>
        <taxon>malvids</taxon>
        <taxon>Malvales</taxon>
        <taxon>Malvaceae</taxon>
        <taxon>Malvoideae</taxon>
        <taxon>Hibiscus</taxon>
    </lineage>
</organism>
<protein>
    <submittedName>
        <fullName evidence="2">Uncharacterized protein</fullName>
    </submittedName>
</protein>
<accession>A0A9W7JJM0</accession>
<evidence type="ECO:0000256" key="1">
    <source>
        <dbReference type="SAM" id="MobiDB-lite"/>
    </source>
</evidence>
<sequence>MTALLREQFPELPLRKIALPSVGCGSLEQHRAVEGPTVRKPRTPLGGPRPLGGHHQGAERRCPHFRHGTHGALRVRQPSTPSVG</sequence>
<name>A0A9W7JJM0_HIBTR</name>
<reference evidence="2" key="1">
    <citation type="submission" date="2023-05" db="EMBL/GenBank/DDBJ databases">
        <title>Genome and transcriptome analyses reveal genes involved in the formation of fine ridges on petal epidermal cells in Hibiscus trionum.</title>
        <authorList>
            <person name="Koshimizu S."/>
            <person name="Masuda S."/>
            <person name="Ishii T."/>
            <person name="Shirasu K."/>
            <person name="Hoshino A."/>
            <person name="Arita M."/>
        </authorList>
    </citation>
    <scope>NUCLEOTIDE SEQUENCE</scope>
    <source>
        <strain evidence="2">Hamamatsu line</strain>
    </source>
</reference>
<proteinExistence type="predicted"/>
<keyword evidence="6" id="KW-1185">Reference proteome</keyword>
<dbReference type="AlphaFoldDB" id="A0A9W7JJM0"/>
<dbReference type="EMBL" id="BSYR01000084">
    <property type="protein sequence ID" value="GMJ15786.1"/>
    <property type="molecule type" value="Genomic_DNA"/>
</dbReference>
<evidence type="ECO:0000313" key="2">
    <source>
        <dbReference type="EMBL" id="GMJ15785.1"/>
    </source>
</evidence>
<evidence type="ECO:0000313" key="5">
    <source>
        <dbReference type="EMBL" id="GMJ16187.1"/>
    </source>
</evidence>
<feature type="compositionally biased region" description="Low complexity" evidence="1">
    <location>
        <begin position="43"/>
        <end position="53"/>
    </location>
</feature>
<evidence type="ECO:0000313" key="6">
    <source>
        <dbReference type="Proteomes" id="UP001165190"/>
    </source>
</evidence>
<dbReference type="EMBL" id="BSYR01000116">
    <property type="protein sequence ID" value="GMJ16187.1"/>
    <property type="molecule type" value="Genomic_DNA"/>
</dbReference>
<evidence type="ECO:0000313" key="3">
    <source>
        <dbReference type="EMBL" id="GMJ15786.1"/>
    </source>
</evidence>